<comment type="caution">
    <text evidence="5">The sequence shown here is derived from an EMBL/GenBank/DDBJ whole genome shotgun (WGS) entry which is preliminary data.</text>
</comment>
<dbReference type="Gene3D" id="3.30.230.10">
    <property type="match status" value="1"/>
</dbReference>
<dbReference type="InterPro" id="IPR014721">
    <property type="entry name" value="Ribsml_uS5_D2-typ_fold_subgr"/>
</dbReference>
<dbReference type="Pfam" id="PF13335">
    <property type="entry name" value="Mg_chelatase_C"/>
    <property type="match status" value="1"/>
</dbReference>
<dbReference type="AlphaFoldDB" id="A0A1G2T5I0"/>
<name>A0A1G2T5I0_9BACT</name>
<dbReference type="GO" id="GO:0003677">
    <property type="term" value="F:DNA binding"/>
    <property type="evidence" value="ECO:0007669"/>
    <property type="project" value="InterPro"/>
</dbReference>
<dbReference type="InterPro" id="IPR004482">
    <property type="entry name" value="Mg_chelat-rel"/>
</dbReference>
<dbReference type="InterPro" id="IPR045006">
    <property type="entry name" value="CHLI-like"/>
</dbReference>
<dbReference type="PRINTS" id="PR01657">
    <property type="entry name" value="MCMFAMILY"/>
</dbReference>
<dbReference type="PANTHER" id="PTHR32039:SF7">
    <property type="entry name" value="COMPETENCE PROTEIN COMM"/>
    <property type="match status" value="1"/>
</dbReference>
<dbReference type="NCBIfam" id="TIGR00368">
    <property type="entry name" value="YifB family Mg chelatase-like AAA ATPase"/>
    <property type="match status" value="1"/>
</dbReference>
<dbReference type="Pfam" id="PF13541">
    <property type="entry name" value="ChlI"/>
    <property type="match status" value="1"/>
</dbReference>
<dbReference type="InterPro" id="IPR027417">
    <property type="entry name" value="P-loop_NTPase"/>
</dbReference>
<dbReference type="Pfam" id="PF01078">
    <property type="entry name" value="Mg_chelatase"/>
    <property type="match status" value="1"/>
</dbReference>
<accession>A0A1G2T5I0</accession>
<dbReference type="Proteomes" id="UP000179264">
    <property type="component" value="Unassembled WGS sequence"/>
</dbReference>
<dbReference type="EMBL" id="MHVL01000046">
    <property type="protein sequence ID" value="OHA92534.1"/>
    <property type="molecule type" value="Genomic_DNA"/>
</dbReference>
<feature type="domain" description="AAA+ ATPase" evidence="4">
    <location>
        <begin position="229"/>
        <end position="410"/>
    </location>
</feature>
<dbReference type="InterPro" id="IPR000523">
    <property type="entry name" value="Mg_chelatse_chII-like_cat_dom"/>
</dbReference>
<evidence type="ECO:0000313" key="5">
    <source>
        <dbReference type="EMBL" id="OHA92534.1"/>
    </source>
</evidence>
<sequence length="526" mass="58072">MAVSKIYSAQATFLSAQIIDIEVDLSRGLHSFSIVGLANKSVDESKDRVSAAIKNSGWKSPKNKNQKVVVSLAPADIKKEGPVFDLAIALGYLLASEDIEADVEKKLFIGELSLDGNLRGVKGALPITQKAKQEGFREIFLPQENAEEASSISGITVCGAETLMEVIQHINTKKQKEFAEENKPIIEHLEIAPYKTKKKVKSKREVEMDFADIKGQESAKRGLEIAAAGGHNIAMFGPPGTGKTMLAKAFSGLLPPLSFDEMLEVTSIYSIGGILSDSLIENPPFRSPHHTASYVSLVGGGANLKPGEVTLAHKGVLFLDEFPEFDKRVLESLRQPLEEREVTISRARGSVKYPAHFILIAAMNPCPCGNYGVKGKECICSALNIDRYKRKLSGPIIDRIDLWVEVSKVEHEKLTDGRDLHEGTEKMKPRVEKARKIAENRYKKLKLKIKTNAELSSKNLIKHIVLSDKVKEVLNISAKQLDLSARSYHRIIKLARTIADLEGASDISENHILEALQYRPKKYQGM</sequence>
<dbReference type="InterPro" id="IPR025158">
    <property type="entry name" value="Mg_chelat-rel_C"/>
</dbReference>
<keyword evidence="3" id="KW-0067">ATP-binding</keyword>
<evidence type="ECO:0000313" key="6">
    <source>
        <dbReference type="Proteomes" id="UP000179264"/>
    </source>
</evidence>
<keyword evidence="2" id="KW-0547">Nucleotide-binding</keyword>
<gene>
    <name evidence="5" type="ORF">A2W58_00850</name>
</gene>
<dbReference type="PANTHER" id="PTHR32039">
    <property type="entry name" value="MAGNESIUM-CHELATASE SUBUNIT CHLI"/>
    <property type="match status" value="1"/>
</dbReference>
<dbReference type="Gene3D" id="3.40.50.300">
    <property type="entry name" value="P-loop containing nucleotide triphosphate hydrolases"/>
    <property type="match status" value="1"/>
</dbReference>
<protein>
    <submittedName>
        <fullName evidence="5">Magnesium chelatase</fullName>
    </submittedName>
</protein>
<evidence type="ECO:0000256" key="2">
    <source>
        <dbReference type="ARBA" id="ARBA00022741"/>
    </source>
</evidence>
<dbReference type="InterPro" id="IPR020568">
    <property type="entry name" value="Ribosomal_Su5_D2-typ_SF"/>
</dbReference>
<dbReference type="InterPro" id="IPR001208">
    <property type="entry name" value="MCM_dom"/>
</dbReference>
<reference evidence="5 6" key="1">
    <citation type="journal article" date="2016" name="Nat. Commun.">
        <title>Thousands of microbial genomes shed light on interconnected biogeochemical processes in an aquifer system.</title>
        <authorList>
            <person name="Anantharaman K."/>
            <person name="Brown C.T."/>
            <person name="Hug L.A."/>
            <person name="Sharon I."/>
            <person name="Castelle C.J."/>
            <person name="Probst A.J."/>
            <person name="Thomas B.C."/>
            <person name="Singh A."/>
            <person name="Wilkins M.J."/>
            <person name="Karaoz U."/>
            <person name="Brodie E.L."/>
            <person name="Williams K.H."/>
            <person name="Hubbard S.S."/>
            <person name="Banfield J.F."/>
        </authorList>
    </citation>
    <scope>NUCLEOTIDE SEQUENCE [LARGE SCALE GENOMIC DNA]</scope>
</reference>
<evidence type="ECO:0000256" key="3">
    <source>
        <dbReference type="ARBA" id="ARBA00022840"/>
    </source>
</evidence>
<dbReference type="InterPro" id="IPR003593">
    <property type="entry name" value="AAA+_ATPase"/>
</dbReference>
<dbReference type="SUPFAM" id="SSF54211">
    <property type="entry name" value="Ribosomal protein S5 domain 2-like"/>
    <property type="match status" value="1"/>
</dbReference>
<evidence type="ECO:0000256" key="1">
    <source>
        <dbReference type="ARBA" id="ARBA00006354"/>
    </source>
</evidence>
<dbReference type="SMART" id="SM00382">
    <property type="entry name" value="AAA"/>
    <property type="match status" value="1"/>
</dbReference>
<dbReference type="SUPFAM" id="SSF52540">
    <property type="entry name" value="P-loop containing nucleoside triphosphate hydrolases"/>
    <property type="match status" value="1"/>
</dbReference>
<dbReference type="GO" id="GO:0005524">
    <property type="term" value="F:ATP binding"/>
    <property type="evidence" value="ECO:0007669"/>
    <property type="project" value="UniProtKB-KW"/>
</dbReference>
<comment type="similarity">
    <text evidence="1">Belongs to the Mg-chelatase subunits D/I family. ComM subfamily.</text>
</comment>
<organism evidence="5 6">
    <name type="scientific">Candidatus Zambryskibacteria bacterium RIFCSPHIGHO2_02_38_10.5</name>
    <dbReference type="NCBI Taxonomy" id="1802742"/>
    <lineage>
        <taxon>Bacteria</taxon>
        <taxon>Candidatus Zambryskiibacteriota</taxon>
    </lineage>
</organism>
<proteinExistence type="inferred from homology"/>
<evidence type="ECO:0000259" key="4">
    <source>
        <dbReference type="SMART" id="SM00382"/>
    </source>
</evidence>